<proteinExistence type="predicted"/>
<dbReference type="AlphaFoldDB" id="H8Z9G4"/>
<sequence length="87" mass="10051">MKEDLYTKETITIDNTKLEVYKHNNGILFVPNTENNCKAVSSITTKSIQSVYTILEEKEEEPATSTYTKYLYLLKKRAASARRTNKK</sequence>
<name>H8Z9G4_NEMA1</name>
<organism evidence="1">
    <name type="scientific">Nematocida ausubeli (strain ATCC PRA-371 / ERTm2)</name>
    <name type="common">Nematode killer fungus</name>
    <dbReference type="NCBI Taxonomy" id="1913371"/>
    <lineage>
        <taxon>Eukaryota</taxon>
        <taxon>Fungi</taxon>
        <taxon>Fungi incertae sedis</taxon>
        <taxon>Microsporidia</taxon>
        <taxon>Nematocida</taxon>
    </lineage>
</organism>
<dbReference type="Proteomes" id="UP000005622">
    <property type="component" value="Unassembled WGS sequence"/>
</dbReference>
<dbReference type="EMBL" id="JH604633">
    <property type="protein sequence ID" value="EHY66595.1"/>
    <property type="molecule type" value="Genomic_DNA"/>
</dbReference>
<gene>
    <name evidence="1" type="ORF">NERG_00235</name>
</gene>
<dbReference type="HOGENOM" id="CLU_180216_0_0_1"/>
<accession>H8Z9G4</accession>
<protein>
    <submittedName>
        <fullName evidence="1">Uncharacterized protein</fullName>
    </submittedName>
</protein>
<evidence type="ECO:0000313" key="1">
    <source>
        <dbReference type="EMBL" id="EHY66595.1"/>
    </source>
</evidence>
<reference evidence="1" key="1">
    <citation type="submission" date="2011-03" db="EMBL/GenBank/DDBJ databases">
        <title>The Genome Sequence of Nematocida sp1 strain ERTm2.</title>
        <authorList>
            <consortium name="The Broad Institute Genome Sequencing Platform"/>
            <consortium name="The Broad Institute Genome Sequencing Center for Infectious Disease"/>
            <person name="Cuomo C."/>
            <person name="Troemel E."/>
            <person name="Young S.K."/>
            <person name="Zeng Q."/>
            <person name="Gargeya S."/>
            <person name="Fitzgerald M."/>
            <person name="Haas B."/>
            <person name="Abouelleil A."/>
            <person name="Alvarado L."/>
            <person name="Arachchi H.M."/>
            <person name="Berlin A."/>
            <person name="Brown A."/>
            <person name="Chapman S.B."/>
            <person name="Chen Z."/>
            <person name="Dunbar C."/>
            <person name="Freedman E."/>
            <person name="Gearin G."/>
            <person name="Gellesch M."/>
            <person name="Goldberg J."/>
            <person name="Griggs A."/>
            <person name="Gujja S."/>
            <person name="Heilman E.R."/>
            <person name="Heiman D."/>
            <person name="Howarth C."/>
            <person name="Larson L."/>
            <person name="Lui A."/>
            <person name="MacDonald P.J.P."/>
            <person name="Mehta T."/>
            <person name="Montmayeur A."/>
            <person name="Murphy C."/>
            <person name="Neiman D."/>
            <person name="Pearson M."/>
            <person name="Priest M."/>
            <person name="Roberts A."/>
            <person name="Saif S."/>
            <person name="Shea T."/>
            <person name="Shenoy N."/>
            <person name="Sisk P."/>
            <person name="Stolte C."/>
            <person name="Sykes S."/>
            <person name="White J."/>
            <person name="Yandava C."/>
            <person name="Wortman J."/>
            <person name="Nusbaum C."/>
            <person name="Birren B."/>
        </authorList>
    </citation>
    <scope>NUCLEOTIDE SEQUENCE</scope>
    <source>
        <strain evidence="1">ERTm2</strain>
    </source>
</reference>